<gene>
    <name evidence="2" type="ORF">LOTGIDRAFT_237916</name>
</gene>
<keyword evidence="1" id="KW-0732">Signal</keyword>
<dbReference type="Proteomes" id="UP000030746">
    <property type="component" value="Unassembled WGS sequence"/>
</dbReference>
<dbReference type="OrthoDB" id="6134687at2759"/>
<evidence type="ECO:0000313" key="2">
    <source>
        <dbReference type="EMBL" id="ESP02600.1"/>
    </source>
</evidence>
<dbReference type="GeneID" id="20250599"/>
<dbReference type="RefSeq" id="XP_009046740.1">
    <property type="nucleotide sequence ID" value="XM_009048492.1"/>
</dbReference>
<protein>
    <submittedName>
        <fullName evidence="2">Uncharacterized protein</fullName>
    </submittedName>
</protein>
<evidence type="ECO:0000256" key="1">
    <source>
        <dbReference type="SAM" id="SignalP"/>
    </source>
</evidence>
<feature type="signal peptide" evidence="1">
    <location>
        <begin position="1"/>
        <end position="17"/>
    </location>
</feature>
<accession>V4CK46</accession>
<evidence type="ECO:0000313" key="3">
    <source>
        <dbReference type="Proteomes" id="UP000030746"/>
    </source>
</evidence>
<keyword evidence="3" id="KW-1185">Reference proteome</keyword>
<reference evidence="2 3" key="1">
    <citation type="journal article" date="2013" name="Nature">
        <title>Insights into bilaterian evolution from three spiralian genomes.</title>
        <authorList>
            <person name="Simakov O."/>
            <person name="Marletaz F."/>
            <person name="Cho S.J."/>
            <person name="Edsinger-Gonzales E."/>
            <person name="Havlak P."/>
            <person name="Hellsten U."/>
            <person name="Kuo D.H."/>
            <person name="Larsson T."/>
            <person name="Lv J."/>
            <person name="Arendt D."/>
            <person name="Savage R."/>
            <person name="Osoegawa K."/>
            <person name="de Jong P."/>
            <person name="Grimwood J."/>
            <person name="Chapman J.A."/>
            <person name="Shapiro H."/>
            <person name="Aerts A."/>
            <person name="Otillar R.P."/>
            <person name="Terry A.Y."/>
            <person name="Boore J.L."/>
            <person name="Grigoriev I.V."/>
            <person name="Lindberg D.R."/>
            <person name="Seaver E.C."/>
            <person name="Weisblat D.A."/>
            <person name="Putnam N.H."/>
            <person name="Rokhsar D.S."/>
        </authorList>
    </citation>
    <scope>NUCLEOTIDE SEQUENCE [LARGE SCALE GENOMIC DNA]</scope>
</reference>
<dbReference type="KEGG" id="lgi:LOTGIDRAFT_237916"/>
<proteinExistence type="predicted"/>
<dbReference type="HOGENOM" id="CLU_1847377_0_0_1"/>
<sequence length="140" mass="14985">MKVIALIVILGFCAVYANQEEKRQLGIAASLAPLIGKAIGVDKLVGSIVTGVTSLFKGKSGDITIPNTQIKLHYQVDKCHVKFGKRFIIGHLVREKCKATVSENAISKTSSSCTESHQESALKCAMDAEVKKLQALANTA</sequence>
<dbReference type="OMA" id="CENQISH"/>
<dbReference type="AlphaFoldDB" id="V4CK46"/>
<organism evidence="2 3">
    <name type="scientific">Lottia gigantea</name>
    <name type="common">Giant owl limpet</name>
    <dbReference type="NCBI Taxonomy" id="225164"/>
    <lineage>
        <taxon>Eukaryota</taxon>
        <taxon>Metazoa</taxon>
        <taxon>Spiralia</taxon>
        <taxon>Lophotrochozoa</taxon>
        <taxon>Mollusca</taxon>
        <taxon>Gastropoda</taxon>
        <taxon>Patellogastropoda</taxon>
        <taxon>Lottioidea</taxon>
        <taxon>Lottiidae</taxon>
        <taxon>Lottia</taxon>
    </lineage>
</organism>
<dbReference type="EMBL" id="KB200170">
    <property type="protein sequence ID" value="ESP02600.1"/>
    <property type="molecule type" value="Genomic_DNA"/>
</dbReference>
<name>V4CK46_LOTGI</name>
<feature type="chain" id="PRO_5004717406" evidence="1">
    <location>
        <begin position="18"/>
        <end position="140"/>
    </location>
</feature>
<dbReference type="CTD" id="20250599"/>